<dbReference type="InterPro" id="IPR018449">
    <property type="entry name" value="NIL_domain"/>
</dbReference>
<comment type="similarity">
    <text evidence="1">Belongs to the ABC transporter superfamily.</text>
</comment>
<proteinExistence type="inferred from homology"/>
<keyword evidence="11" id="KW-1185">Reference proteome</keyword>
<dbReference type="SUPFAM" id="SSF52540">
    <property type="entry name" value="P-loop containing nucleoside triphosphate hydrolases"/>
    <property type="match status" value="1"/>
</dbReference>
<dbReference type="SMART" id="SM00382">
    <property type="entry name" value="AAA"/>
    <property type="match status" value="1"/>
</dbReference>
<dbReference type="RefSeq" id="WP_115310219.1">
    <property type="nucleotide sequence ID" value="NZ_UHIO01000001.1"/>
</dbReference>
<dbReference type="GO" id="GO:0006865">
    <property type="term" value="P:amino acid transport"/>
    <property type="evidence" value="ECO:0007669"/>
    <property type="project" value="UniProtKB-KW"/>
</dbReference>
<dbReference type="PROSITE" id="PS50893">
    <property type="entry name" value="ABC_TRANSPORTER_2"/>
    <property type="match status" value="1"/>
</dbReference>
<feature type="domain" description="ABC transporter" evidence="9">
    <location>
        <begin position="2"/>
        <end position="240"/>
    </location>
</feature>
<protein>
    <submittedName>
        <fullName evidence="10">Methionine import ATP-binding protein MetN</fullName>
        <ecNumber evidence="10">3.6.3.-</ecNumber>
    </submittedName>
</protein>
<dbReference type="FunFam" id="3.40.50.300:FF:000056">
    <property type="entry name" value="Cell division ATP-binding protein FtsE"/>
    <property type="match status" value="1"/>
</dbReference>
<dbReference type="Pfam" id="PF00005">
    <property type="entry name" value="ABC_tran"/>
    <property type="match status" value="1"/>
</dbReference>
<dbReference type="InterPro" id="IPR017871">
    <property type="entry name" value="ABC_transporter-like_CS"/>
</dbReference>
<dbReference type="Proteomes" id="UP000255367">
    <property type="component" value="Unassembled WGS sequence"/>
</dbReference>
<reference evidence="10 11" key="1">
    <citation type="submission" date="2018-06" db="EMBL/GenBank/DDBJ databases">
        <authorList>
            <consortium name="Pathogen Informatics"/>
            <person name="Doyle S."/>
        </authorList>
    </citation>
    <scope>NUCLEOTIDE SEQUENCE [LARGE SCALE GENOMIC DNA]</scope>
    <source>
        <strain evidence="10 11">NCTC12020</strain>
    </source>
</reference>
<evidence type="ECO:0000256" key="7">
    <source>
        <dbReference type="ARBA" id="ARBA00022970"/>
    </source>
</evidence>
<dbReference type="GO" id="GO:0005886">
    <property type="term" value="C:plasma membrane"/>
    <property type="evidence" value="ECO:0007669"/>
    <property type="project" value="UniProtKB-ARBA"/>
</dbReference>
<evidence type="ECO:0000256" key="5">
    <source>
        <dbReference type="ARBA" id="ARBA00022840"/>
    </source>
</evidence>
<dbReference type="Pfam" id="PF09383">
    <property type="entry name" value="NIL"/>
    <property type="match status" value="1"/>
</dbReference>
<organism evidence="10 11">
    <name type="scientific">Veillonella criceti</name>
    <dbReference type="NCBI Taxonomy" id="103891"/>
    <lineage>
        <taxon>Bacteria</taxon>
        <taxon>Bacillati</taxon>
        <taxon>Bacillota</taxon>
        <taxon>Negativicutes</taxon>
        <taxon>Veillonellales</taxon>
        <taxon>Veillonellaceae</taxon>
        <taxon>Veillonella</taxon>
    </lineage>
</organism>
<evidence type="ECO:0000256" key="1">
    <source>
        <dbReference type="ARBA" id="ARBA00005417"/>
    </source>
</evidence>
<evidence type="ECO:0000313" key="10">
    <source>
        <dbReference type="EMBL" id="SUP43027.1"/>
    </source>
</evidence>
<dbReference type="InterPro" id="IPR045865">
    <property type="entry name" value="ACT-like_dom_sf"/>
</dbReference>
<keyword evidence="6" id="KW-1278">Translocase</keyword>
<evidence type="ECO:0000256" key="8">
    <source>
        <dbReference type="ARBA" id="ARBA00023136"/>
    </source>
</evidence>
<keyword evidence="8" id="KW-0472">Membrane</keyword>
<dbReference type="CDD" id="cd03258">
    <property type="entry name" value="ABC_MetN_methionine_transporter"/>
    <property type="match status" value="1"/>
</dbReference>
<dbReference type="InterPro" id="IPR041701">
    <property type="entry name" value="MetN_ABC"/>
</dbReference>
<keyword evidence="4" id="KW-0547">Nucleotide-binding</keyword>
<evidence type="ECO:0000259" key="9">
    <source>
        <dbReference type="PROSITE" id="PS50893"/>
    </source>
</evidence>
<sequence length="348" mass="38622">MIELTHISKVYEGPNRVEALKDISLSVKEGEIFGVIGQSGAGKSTLIRCINMLERPTSGQVVVDGVDLTKLNDKDLREQRKNIGMIFQHFNLLSSRTVYDNVAFPLELQGLSKAEIKERILPILDIVKLSDRLNNYPSQLSGGQKQRVGIARALASNPKVLLCDEATSALDPQTTKSILELLKDINEKLKLTIVLITHEMQVIKEICDRVAVIEGGVILEEGPVVDVFTGPKEKTTKEFVSAIISHKLPEEAWRHLNVQSEWQEGLHPIIRLNFTGDVVDEPIVAGMIRRFGLDVSILFGGVDYIQDTSFGHLIVVLDGERANEERGIQYLKDLPIGSEVIGYVATNH</sequence>
<dbReference type="InterPro" id="IPR003439">
    <property type="entry name" value="ABC_transporter-like_ATP-bd"/>
</dbReference>
<dbReference type="GO" id="GO:0016887">
    <property type="term" value="F:ATP hydrolysis activity"/>
    <property type="evidence" value="ECO:0007669"/>
    <property type="project" value="InterPro"/>
</dbReference>
<dbReference type="PANTHER" id="PTHR43166:SF30">
    <property type="entry name" value="METHIONINE IMPORT ATP-BINDING PROTEIN METN"/>
    <property type="match status" value="1"/>
</dbReference>
<dbReference type="EMBL" id="UHIO01000001">
    <property type="protein sequence ID" value="SUP43027.1"/>
    <property type="molecule type" value="Genomic_DNA"/>
</dbReference>
<accession>A0A380NL08</accession>
<dbReference type="Gene3D" id="3.40.50.300">
    <property type="entry name" value="P-loop containing nucleotide triphosphate hydrolases"/>
    <property type="match status" value="1"/>
</dbReference>
<dbReference type="Gene3D" id="3.30.70.260">
    <property type="match status" value="1"/>
</dbReference>
<dbReference type="GO" id="GO:0005524">
    <property type="term" value="F:ATP binding"/>
    <property type="evidence" value="ECO:0007669"/>
    <property type="project" value="UniProtKB-KW"/>
</dbReference>
<gene>
    <name evidence="10" type="primary">metN_2</name>
    <name evidence="10" type="ORF">NCTC12020_01030</name>
</gene>
<evidence type="ECO:0000256" key="3">
    <source>
        <dbReference type="ARBA" id="ARBA00022475"/>
    </source>
</evidence>
<dbReference type="InterPro" id="IPR003593">
    <property type="entry name" value="AAA+_ATPase"/>
</dbReference>
<name>A0A380NL08_9FIRM</name>
<dbReference type="OrthoDB" id="9772862at2"/>
<keyword evidence="5 10" id="KW-0067">ATP-binding</keyword>
<dbReference type="PROSITE" id="PS00211">
    <property type="entry name" value="ABC_TRANSPORTER_1"/>
    <property type="match status" value="1"/>
</dbReference>
<dbReference type="EC" id="3.6.3.-" evidence="10"/>
<dbReference type="SMART" id="SM00930">
    <property type="entry name" value="NIL"/>
    <property type="match status" value="1"/>
</dbReference>
<evidence type="ECO:0000313" key="11">
    <source>
        <dbReference type="Proteomes" id="UP000255367"/>
    </source>
</evidence>
<dbReference type="PANTHER" id="PTHR43166">
    <property type="entry name" value="AMINO ACID IMPORT ATP-BINDING PROTEIN"/>
    <property type="match status" value="1"/>
</dbReference>
<evidence type="ECO:0000256" key="4">
    <source>
        <dbReference type="ARBA" id="ARBA00022741"/>
    </source>
</evidence>
<evidence type="ECO:0000256" key="6">
    <source>
        <dbReference type="ARBA" id="ARBA00022967"/>
    </source>
</evidence>
<keyword evidence="7" id="KW-0029">Amino-acid transport</keyword>
<dbReference type="InterPro" id="IPR050086">
    <property type="entry name" value="MetN_ABC_transporter-like"/>
</dbReference>
<keyword evidence="2" id="KW-0813">Transport</keyword>
<dbReference type="InterPro" id="IPR027417">
    <property type="entry name" value="P-loop_NTPase"/>
</dbReference>
<keyword evidence="10" id="KW-0378">Hydrolase</keyword>
<dbReference type="AlphaFoldDB" id="A0A380NL08"/>
<dbReference type="SUPFAM" id="SSF55021">
    <property type="entry name" value="ACT-like"/>
    <property type="match status" value="1"/>
</dbReference>
<evidence type="ECO:0000256" key="2">
    <source>
        <dbReference type="ARBA" id="ARBA00022448"/>
    </source>
</evidence>
<keyword evidence="3" id="KW-1003">Cell membrane</keyword>